<evidence type="ECO:0000313" key="1">
    <source>
        <dbReference type="EMBL" id="JAH80333.1"/>
    </source>
</evidence>
<dbReference type="AlphaFoldDB" id="A0A0E9VSS7"/>
<protein>
    <submittedName>
        <fullName evidence="1">Uncharacterized protein</fullName>
    </submittedName>
</protein>
<name>A0A0E9VSS7_ANGAN</name>
<organism evidence="1">
    <name type="scientific">Anguilla anguilla</name>
    <name type="common">European freshwater eel</name>
    <name type="synonym">Muraena anguilla</name>
    <dbReference type="NCBI Taxonomy" id="7936"/>
    <lineage>
        <taxon>Eukaryota</taxon>
        <taxon>Metazoa</taxon>
        <taxon>Chordata</taxon>
        <taxon>Craniata</taxon>
        <taxon>Vertebrata</taxon>
        <taxon>Euteleostomi</taxon>
        <taxon>Actinopterygii</taxon>
        <taxon>Neopterygii</taxon>
        <taxon>Teleostei</taxon>
        <taxon>Anguilliformes</taxon>
        <taxon>Anguillidae</taxon>
        <taxon>Anguilla</taxon>
    </lineage>
</organism>
<reference evidence="1" key="1">
    <citation type="submission" date="2014-11" db="EMBL/GenBank/DDBJ databases">
        <authorList>
            <person name="Amaro Gonzalez C."/>
        </authorList>
    </citation>
    <scope>NUCLEOTIDE SEQUENCE</scope>
</reference>
<sequence>MPKIAAVTDLSKCTDKVTVRNNQALPI</sequence>
<dbReference type="EMBL" id="GBXM01028244">
    <property type="protein sequence ID" value="JAH80333.1"/>
    <property type="molecule type" value="Transcribed_RNA"/>
</dbReference>
<reference evidence="1" key="2">
    <citation type="journal article" date="2015" name="Fish Shellfish Immunol.">
        <title>Early steps in the European eel (Anguilla anguilla)-Vibrio vulnificus interaction in the gills: Role of the RtxA13 toxin.</title>
        <authorList>
            <person name="Callol A."/>
            <person name="Pajuelo D."/>
            <person name="Ebbesson L."/>
            <person name="Teles M."/>
            <person name="MacKenzie S."/>
            <person name="Amaro C."/>
        </authorList>
    </citation>
    <scope>NUCLEOTIDE SEQUENCE</scope>
</reference>
<proteinExistence type="predicted"/>
<accession>A0A0E9VSS7</accession>